<dbReference type="GO" id="GO:0016757">
    <property type="term" value="F:glycosyltransferase activity"/>
    <property type="evidence" value="ECO:0007669"/>
    <property type="project" value="TreeGrafter"/>
</dbReference>
<sequence length="373" mass="42231">MIPRAFQEVSVKKLVWAFGRHLNRTTENLGLVMTKEYQYDLIPFSMEISRLRRIPAMVASFHVVNGKVRAFSSIHPWTKRQVHLPLDLEGLPVMIVMGSHIMGSGPHFFYQDLDVGSIIRDRLNGKRTFMYDDVPMSLLQKMYDRQLWEYERAQAVFTMSEWVRRSIAGTGVIAENRVHTVHSAPNLPVSFDSNPYSPRNLEARTLVFVGRDFVRKGGEVLLEAWPQVLRSVPLAKLKIIGPDPTTVPNDYPSVQVLGPLAVNDLIQQMRSSTGLVIPSLWEPYGIAFLEAMSMGLPVIGTNHMAMPEFIVEGSGYLPPAYNVKKLTDAMVGLLMRTDETWEMSQIAFRHAQDYKWSKVASKMDKIIAPVIST</sequence>
<dbReference type="EMBL" id="PXYT01000011">
    <property type="protein sequence ID" value="PSR30344.1"/>
    <property type="molecule type" value="Genomic_DNA"/>
</dbReference>
<dbReference type="GO" id="GO:0009103">
    <property type="term" value="P:lipopolysaccharide biosynthetic process"/>
    <property type="evidence" value="ECO:0007669"/>
    <property type="project" value="TreeGrafter"/>
</dbReference>
<protein>
    <submittedName>
        <fullName evidence="2">Glycosyltransferase family 1 protein</fullName>
    </submittedName>
</protein>
<gene>
    <name evidence="2" type="ORF">C7B43_06405</name>
</gene>
<evidence type="ECO:0000313" key="3">
    <source>
        <dbReference type="Proteomes" id="UP000242699"/>
    </source>
</evidence>
<keyword evidence="1 2" id="KW-0808">Transferase</keyword>
<dbReference type="Gene3D" id="3.40.50.2000">
    <property type="entry name" value="Glycogen Phosphorylase B"/>
    <property type="match status" value="2"/>
</dbReference>
<evidence type="ECO:0000313" key="2">
    <source>
        <dbReference type="EMBL" id="PSR30344.1"/>
    </source>
</evidence>
<reference evidence="2 3" key="1">
    <citation type="journal article" date="2014" name="BMC Genomics">
        <title>Comparison of environmental and isolate Sulfobacillus genomes reveals diverse carbon, sulfur, nitrogen, and hydrogen metabolisms.</title>
        <authorList>
            <person name="Justice N.B."/>
            <person name="Norman A."/>
            <person name="Brown C.T."/>
            <person name="Singh A."/>
            <person name="Thomas B.C."/>
            <person name="Banfield J.F."/>
        </authorList>
    </citation>
    <scope>NUCLEOTIDE SEQUENCE [LARGE SCALE GENOMIC DNA]</scope>
    <source>
        <strain evidence="2">AMDSBA1</strain>
    </source>
</reference>
<dbReference type="AlphaFoldDB" id="A0A2T2X760"/>
<accession>A0A2T2X760</accession>
<dbReference type="CDD" id="cd03801">
    <property type="entry name" value="GT4_PimA-like"/>
    <property type="match status" value="1"/>
</dbReference>
<dbReference type="PANTHER" id="PTHR46401:SF2">
    <property type="entry name" value="GLYCOSYLTRANSFERASE WBBK-RELATED"/>
    <property type="match status" value="1"/>
</dbReference>
<dbReference type="PANTHER" id="PTHR46401">
    <property type="entry name" value="GLYCOSYLTRANSFERASE WBBK-RELATED"/>
    <property type="match status" value="1"/>
</dbReference>
<dbReference type="Pfam" id="PF13692">
    <property type="entry name" value="Glyco_trans_1_4"/>
    <property type="match status" value="1"/>
</dbReference>
<dbReference type="Proteomes" id="UP000242699">
    <property type="component" value="Unassembled WGS sequence"/>
</dbReference>
<proteinExistence type="predicted"/>
<name>A0A2T2X760_9FIRM</name>
<dbReference type="SUPFAM" id="SSF53756">
    <property type="entry name" value="UDP-Glycosyltransferase/glycogen phosphorylase"/>
    <property type="match status" value="1"/>
</dbReference>
<evidence type="ECO:0000256" key="1">
    <source>
        <dbReference type="ARBA" id="ARBA00022679"/>
    </source>
</evidence>
<organism evidence="2 3">
    <name type="scientific">Sulfobacillus benefaciens</name>
    <dbReference type="NCBI Taxonomy" id="453960"/>
    <lineage>
        <taxon>Bacteria</taxon>
        <taxon>Bacillati</taxon>
        <taxon>Bacillota</taxon>
        <taxon>Clostridia</taxon>
        <taxon>Eubacteriales</taxon>
        <taxon>Clostridiales Family XVII. Incertae Sedis</taxon>
        <taxon>Sulfobacillus</taxon>
    </lineage>
</organism>
<comment type="caution">
    <text evidence="2">The sequence shown here is derived from an EMBL/GenBank/DDBJ whole genome shotgun (WGS) entry which is preliminary data.</text>
</comment>